<reference evidence="12 13" key="1">
    <citation type="journal article" date="2018" name="Genome Biol. Evol.">
        <title>Multiple Roots of Fruiting Body Formation in Amoebozoa.</title>
        <authorList>
            <person name="Hillmann F."/>
            <person name="Forbes G."/>
            <person name="Novohradska S."/>
            <person name="Ferling I."/>
            <person name="Riege K."/>
            <person name="Groth M."/>
            <person name="Westermann M."/>
            <person name="Marz M."/>
            <person name="Spaller T."/>
            <person name="Winckler T."/>
            <person name="Schaap P."/>
            <person name="Glockner G."/>
        </authorList>
    </citation>
    <scope>NUCLEOTIDE SEQUENCE [LARGE SCALE GENOMIC DNA]</scope>
    <source>
        <strain evidence="12 13">Jena</strain>
    </source>
</reference>
<keyword evidence="3 7" id="KW-0479">Metal-binding</keyword>
<evidence type="ECO:0000256" key="1">
    <source>
        <dbReference type="ARBA" id="ARBA00004177"/>
    </source>
</evidence>
<dbReference type="Gene3D" id="1.10.418.10">
    <property type="entry name" value="Calponin-like domain"/>
    <property type="match status" value="1"/>
</dbReference>
<feature type="domain" description="PH" evidence="9">
    <location>
        <begin position="867"/>
        <end position="970"/>
    </location>
</feature>
<feature type="domain" description="LIM zinc-binding" evidence="11">
    <location>
        <begin position="518"/>
        <end position="578"/>
    </location>
</feature>
<organism evidence="12 13">
    <name type="scientific">Planoprotostelium fungivorum</name>
    <dbReference type="NCBI Taxonomy" id="1890364"/>
    <lineage>
        <taxon>Eukaryota</taxon>
        <taxon>Amoebozoa</taxon>
        <taxon>Evosea</taxon>
        <taxon>Variosea</taxon>
        <taxon>Cavosteliida</taxon>
        <taxon>Cavosteliaceae</taxon>
        <taxon>Planoprotostelium</taxon>
    </lineage>
</organism>
<dbReference type="InParanoid" id="A0A2P6NS91"/>
<feature type="domain" description="Calponin-homology (CH)" evidence="10">
    <location>
        <begin position="357"/>
        <end position="464"/>
    </location>
</feature>
<dbReference type="CDD" id="cd08368">
    <property type="entry name" value="LIM"/>
    <property type="match status" value="1"/>
</dbReference>
<evidence type="ECO:0000256" key="7">
    <source>
        <dbReference type="PROSITE-ProRule" id="PRU00125"/>
    </source>
</evidence>
<evidence type="ECO:0000256" key="2">
    <source>
        <dbReference type="ARBA" id="ARBA00022553"/>
    </source>
</evidence>
<keyword evidence="6" id="KW-0175">Coiled coil</keyword>
<feature type="compositionally biased region" description="Polar residues" evidence="8">
    <location>
        <begin position="747"/>
        <end position="767"/>
    </location>
</feature>
<sequence>MSSHQMVLRSVVSQFLKYVQAQNTRTEEPIVTMSEIILTEEGKLYCSLCQCSVVGSSINDKSVKQHIKSITHKNASKPSKRNKKREIDSSDAVVPEEGFSCSVCDLTDENGFHPDDPSNAAFWTSEHPSLTDTPFFTKQCATLKYSPEDIKTVLVHYGSGDLSERLPNVDINNQTQEVKSFSAAQNMLSKASQSGDLFWAAFAVDCSVLKDPQWWPKSGDVPGYTQVIVGSGATDIGMHRDLYGPEKIPVDTYFTVSRGQKQVIMLPPSVDTLLFPEFFEEESGKRPRKFPKRPTAAMIRRIKEAGGYFFKIKPMDRTKKGEQLTLFIPRGWHHWLLGLASWAVIYGSSHIREMSRATGKDALLLWCKKNTAGYKDVKVENFTTSWKDGLAFCALIHKFCGSKVIDFDSLKKTNAEQNLSLAFSIADTTCGIPALLDVEDIVNLPIPEMFSIITYLSQYYHRFEGGKPSGSGVASISVDPSSDARRAVDSSNRQKMRENEERIKSWRKSIQTALPVTKECARCRRPIDGDTVELRGIDKVWHKSCFSCYKCNGKIGQTPVLIHDQPHCTKCGDEPKKNVDSVKPTPKAVDNVEMKRKNSVSPALPAAAINQVEKKNLTEKKEERSGAELKHTTDQSTRVKDSDQATVVCPSCRLTVGMTKYCRSCGAQLNGKEAEHKAPAKKWIQNSNATPAPVNAVNRAPTSSAAVKFEEATTDSRLHPNFESSKKAGTLPAQPKLKSPAEDPSKLRSNSSARSTTLSKPDNNPSWVSLAQKKQETWEKDPPLKDASFFTQHAMYAPPKSPTLQRKGTETVVCPPPQTAEERHASNLNVVGQTRTNIAVTKSSTPPVVPATRGVLRRMDTGLTHSVPAMEGWLQLRSDFKLFSSWRDRWFKLQGDTLAYWTTMEKKNMFGRDVPPKGTISLLHIKEIKPDLDSRINEFSVVTEEMTYAFRTPTTETMFQWIEVIGQAMIWSEGQRELARQKTMRSNFGPKVESKEGLVNVRWFLGLLWVERWVTLKGGVLFFFHTNNGKKGQPSGKFALFGATMAEYGDDGRAFELRSDKGSVVIQTQDEEEMQRQTEREAQKRRERERERQRLYLGRLAMSFILDSLSHTFLALLLSKEKETDTQVRADVRRLALCGSPCSVETSRRSTAQNSEGCCDNSSTLKSSFYVPRMYKDELICSFDLPLAWLSQHHFYTSFDVLRELPRCRTTRDKITLRSSTTSNDSGQLFSLLSDESTRSKKDCRAVVTVVASERQRQIPSDSPTTLAVLCRLHYYRCLCRAGGTAQSQASDVCSDLSVCLFLFGEKQHDEGMREYRETHQQLSLFCAGASASARRLYRAGGTAQSQASDVCSDLSGCLFLYGEEQRDEGRRVQSLAFSFSLSPLLGFSFGLL</sequence>
<dbReference type="SUPFAM" id="SSF50729">
    <property type="entry name" value="PH domain-like"/>
    <property type="match status" value="2"/>
</dbReference>
<dbReference type="InterPro" id="IPR001715">
    <property type="entry name" value="CH_dom"/>
</dbReference>
<dbReference type="InterPro" id="IPR001849">
    <property type="entry name" value="PH_domain"/>
</dbReference>
<keyword evidence="7" id="KW-0440">LIM domain</keyword>
<name>A0A2P6NS91_9EUKA</name>
<dbReference type="Pfam" id="PF00412">
    <property type="entry name" value="LIM"/>
    <property type="match status" value="1"/>
</dbReference>
<dbReference type="Gene3D" id="2.10.110.10">
    <property type="entry name" value="Cysteine Rich Protein"/>
    <property type="match status" value="1"/>
</dbReference>
<feature type="compositionally biased region" description="Basic residues" evidence="8">
    <location>
        <begin position="72"/>
        <end position="84"/>
    </location>
</feature>
<dbReference type="Pfam" id="PF00169">
    <property type="entry name" value="PH"/>
    <property type="match status" value="1"/>
</dbReference>
<dbReference type="OrthoDB" id="31018at2759"/>
<dbReference type="SMART" id="SM00233">
    <property type="entry name" value="PH"/>
    <property type="match status" value="2"/>
</dbReference>
<evidence type="ECO:0000256" key="6">
    <source>
        <dbReference type="ARBA" id="ARBA00023054"/>
    </source>
</evidence>
<evidence type="ECO:0000259" key="10">
    <source>
        <dbReference type="PROSITE" id="PS50021"/>
    </source>
</evidence>
<evidence type="ECO:0000313" key="13">
    <source>
        <dbReference type="Proteomes" id="UP000241769"/>
    </source>
</evidence>
<evidence type="ECO:0000313" key="12">
    <source>
        <dbReference type="EMBL" id="PRP86825.1"/>
    </source>
</evidence>
<feature type="region of interest" description="Disordered" evidence="8">
    <location>
        <begin position="1068"/>
        <end position="1088"/>
    </location>
</feature>
<protein>
    <submittedName>
        <fullName evidence="12">Uncharacterized protein</fullName>
    </submittedName>
</protein>
<dbReference type="Pfam" id="PF00307">
    <property type="entry name" value="CH"/>
    <property type="match status" value="1"/>
</dbReference>
<evidence type="ECO:0000256" key="4">
    <source>
        <dbReference type="ARBA" id="ARBA00022753"/>
    </source>
</evidence>
<evidence type="ECO:0000256" key="5">
    <source>
        <dbReference type="ARBA" id="ARBA00022833"/>
    </source>
</evidence>
<evidence type="ECO:0000259" key="9">
    <source>
        <dbReference type="PROSITE" id="PS50003"/>
    </source>
</evidence>
<dbReference type="CDD" id="cd00821">
    <property type="entry name" value="PH"/>
    <property type="match status" value="2"/>
</dbReference>
<keyword evidence="4" id="KW-0967">Endosome</keyword>
<dbReference type="SUPFAM" id="SSF47576">
    <property type="entry name" value="Calponin-homology domain, CH-domain"/>
    <property type="match status" value="1"/>
</dbReference>
<dbReference type="PANTHER" id="PTHR23167:SF46">
    <property type="entry name" value="EPS15 HOMOLOGY DOMAIN CONTAINING PROTEIN-BINDING PROTEIN 1, ISOFORM F"/>
    <property type="match status" value="1"/>
</dbReference>
<dbReference type="PROSITE" id="PS50021">
    <property type="entry name" value="CH"/>
    <property type="match status" value="1"/>
</dbReference>
<dbReference type="InterPro" id="IPR036872">
    <property type="entry name" value="CH_dom_sf"/>
</dbReference>
<dbReference type="PROSITE" id="PS50003">
    <property type="entry name" value="PH_DOMAIN"/>
    <property type="match status" value="1"/>
</dbReference>
<dbReference type="Proteomes" id="UP000241769">
    <property type="component" value="Unassembled WGS sequence"/>
</dbReference>
<feature type="region of interest" description="Disordered" evidence="8">
    <location>
        <begin position="72"/>
        <end position="91"/>
    </location>
</feature>
<dbReference type="Gene3D" id="2.30.29.30">
    <property type="entry name" value="Pleckstrin-homology domain (PH domain)/Phosphotyrosine-binding domain (PTB)"/>
    <property type="match status" value="2"/>
</dbReference>
<dbReference type="STRING" id="1890364.A0A2P6NS91"/>
<accession>A0A2P6NS91</accession>
<comment type="caution">
    <text evidence="12">The sequence shown here is derived from an EMBL/GenBank/DDBJ whole genome shotgun (WGS) entry which is preliminary data.</text>
</comment>
<dbReference type="SMART" id="SM00132">
    <property type="entry name" value="LIM"/>
    <property type="match status" value="1"/>
</dbReference>
<dbReference type="GO" id="GO:0046872">
    <property type="term" value="F:metal ion binding"/>
    <property type="evidence" value="ECO:0007669"/>
    <property type="project" value="UniProtKB-KW"/>
</dbReference>
<evidence type="ECO:0000256" key="8">
    <source>
        <dbReference type="SAM" id="MobiDB-lite"/>
    </source>
</evidence>
<feature type="region of interest" description="Disordered" evidence="8">
    <location>
        <begin position="468"/>
        <end position="502"/>
    </location>
</feature>
<keyword evidence="5 7" id="KW-0862">Zinc</keyword>
<feature type="region of interest" description="Disordered" evidence="8">
    <location>
        <begin position="616"/>
        <end position="638"/>
    </location>
</feature>
<dbReference type="Gene3D" id="2.60.120.650">
    <property type="entry name" value="Cupin"/>
    <property type="match status" value="1"/>
</dbReference>
<feature type="compositionally biased region" description="Basic and acidic residues" evidence="8">
    <location>
        <begin position="708"/>
        <end position="726"/>
    </location>
</feature>
<dbReference type="SMART" id="SM00033">
    <property type="entry name" value="CH"/>
    <property type="match status" value="1"/>
</dbReference>
<keyword evidence="13" id="KW-1185">Reference proteome</keyword>
<keyword evidence="2" id="KW-0597">Phosphoprotein</keyword>
<comment type="subcellular location">
    <subcellularLocation>
        <location evidence="1">Endosome</location>
    </subcellularLocation>
</comment>
<dbReference type="PANTHER" id="PTHR23167">
    <property type="entry name" value="CALPONIN HOMOLOGY DOMAIN-CONTAINING PROTEIN DDB_G0272472-RELATED"/>
    <property type="match status" value="1"/>
</dbReference>
<dbReference type="InterPro" id="IPR011993">
    <property type="entry name" value="PH-like_dom_sf"/>
</dbReference>
<feature type="region of interest" description="Disordered" evidence="8">
    <location>
        <begin position="678"/>
        <end position="767"/>
    </location>
</feature>
<dbReference type="GO" id="GO:0005768">
    <property type="term" value="C:endosome"/>
    <property type="evidence" value="ECO:0007669"/>
    <property type="project" value="UniProtKB-SubCell"/>
</dbReference>
<dbReference type="InterPro" id="IPR001781">
    <property type="entry name" value="Znf_LIM"/>
</dbReference>
<gene>
    <name evidence="12" type="ORF">PROFUN_05042</name>
</gene>
<feature type="compositionally biased region" description="Basic and acidic residues" evidence="8">
    <location>
        <begin position="1074"/>
        <end position="1088"/>
    </location>
</feature>
<dbReference type="PROSITE" id="PS00478">
    <property type="entry name" value="LIM_DOMAIN_1"/>
    <property type="match status" value="1"/>
</dbReference>
<evidence type="ECO:0000259" key="11">
    <source>
        <dbReference type="PROSITE" id="PS50023"/>
    </source>
</evidence>
<evidence type="ECO:0000256" key="3">
    <source>
        <dbReference type="ARBA" id="ARBA00022723"/>
    </source>
</evidence>
<dbReference type="EMBL" id="MDYQ01000026">
    <property type="protein sequence ID" value="PRP86825.1"/>
    <property type="molecule type" value="Genomic_DNA"/>
</dbReference>
<dbReference type="PROSITE" id="PS50023">
    <property type="entry name" value="LIM_DOMAIN_2"/>
    <property type="match status" value="1"/>
</dbReference>
<proteinExistence type="predicted"/>
<dbReference type="FunFam" id="1.10.418.10:FF:000023">
    <property type="entry name" value="EH domain-binding protein 1 isoform X1"/>
    <property type="match status" value="1"/>
</dbReference>
<dbReference type="InterPro" id="IPR050540">
    <property type="entry name" value="F-actin_Monoox_Mical"/>
</dbReference>